<gene>
    <name evidence="2" type="ORF">LA749_07550</name>
    <name evidence="1" type="ORF">LBAT_1477</name>
</gene>
<evidence type="ECO:0000313" key="4">
    <source>
        <dbReference type="Proteomes" id="UP000325393"/>
    </source>
</evidence>
<dbReference type="InterPro" id="IPR011067">
    <property type="entry name" value="Plasmid_toxin/cell-grow_inhib"/>
</dbReference>
<name>A0A0D6A521_9LACO</name>
<dbReference type="PATRIC" id="fig|1600.4.peg.1508"/>
<evidence type="ECO:0000313" key="2">
    <source>
        <dbReference type="EMBL" id="QFG51840.1"/>
    </source>
</evidence>
<evidence type="ECO:0000313" key="1">
    <source>
        <dbReference type="EMBL" id="BAQ57866.1"/>
    </source>
</evidence>
<dbReference type="SUPFAM" id="SSF50118">
    <property type="entry name" value="Cell growth inhibitor/plasmid maintenance toxic component"/>
    <property type="match status" value="1"/>
</dbReference>
<dbReference type="EMBL" id="AP014808">
    <property type="protein sequence ID" value="BAQ57866.1"/>
    <property type="molecule type" value="Genomic_DNA"/>
</dbReference>
<dbReference type="GeneID" id="78212839"/>
<evidence type="ECO:0008006" key="5">
    <source>
        <dbReference type="Google" id="ProtNLM"/>
    </source>
</evidence>
<reference evidence="2 4" key="2">
    <citation type="submission" date="2019-09" db="EMBL/GenBank/DDBJ databases">
        <title>Genome sequencing of Lactobacillus acetotolerans.</title>
        <authorList>
            <person name="Kim K."/>
        </authorList>
    </citation>
    <scope>NUCLEOTIDE SEQUENCE [LARGE SCALE GENOMIC DNA]</scope>
    <source>
        <strain evidence="2 4">LA749</strain>
    </source>
</reference>
<dbReference type="Proteomes" id="UP000035709">
    <property type="component" value="Chromosome"/>
</dbReference>
<sequence>MVKPNDIIIATIGFIDIDMSKQRPVLILQIIGKYYYVFPITSKYKNKSQFIKKHRYCKIKDWEEIGLVKPSWIDIGHLVKINKDKALNENINPIATLSTDDITRLADFILDNNPKIKIQEQFPYKNK</sequence>
<evidence type="ECO:0000313" key="3">
    <source>
        <dbReference type="Proteomes" id="UP000035709"/>
    </source>
</evidence>
<dbReference type="KEGG" id="lae:LBAT_1477"/>
<proteinExistence type="predicted"/>
<organism evidence="1 3">
    <name type="scientific">Lactobacillus acetotolerans</name>
    <dbReference type="NCBI Taxonomy" id="1600"/>
    <lineage>
        <taxon>Bacteria</taxon>
        <taxon>Bacillati</taxon>
        <taxon>Bacillota</taxon>
        <taxon>Bacilli</taxon>
        <taxon>Lactobacillales</taxon>
        <taxon>Lactobacillaceae</taxon>
        <taxon>Lactobacillus</taxon>
    </lineage>
</organism>
<dbReference type="EMBL" id="CP044496">
    <property type="protein sequence ID" value="QFG51840.1"/>
    <property type="molecule type" value="Genomic_DNA"/>
</dbReference>
<dbReference type="Proteomes" id="UP000325393">
    <property type="component" value="Chromosome"/>
</dbReference>
<dbReference type="OrthoDB" id="2223833at2"/>
<reference evidence="1 3" key="1">
    <citation type="submission" date="2015-03" db="EMBL/GenBank/DDBJ databases">
        <title>Complete genome sequence of Lactobacillus acetotolerans NBRC 13120.</title>
        <authorList>
            <person name="Toh H."/>
            <person name="Morita H."/>
            <person name="Fujita N."/>
        </authorList>
    </citation>
    <scope>NUCLEOTIDE SEQUENCE [LARGE SCALE GENOMIC DNA]</scope>
    <source>
        <strain evidence="1 3">NBRC 13120</strain>
    </source>
</reference>
<dbReference type="AlphaFoldDB" id="A0A0D6A521"/>
<dbReference type="Gene3D" id="2.30.30.110">
    <property type="match status" value="1"/>
</dbReference>
<dbReference type="STRING" id="1600.LBAT_1477"/>
<accession>A0A0D6A521</accession>
<keyword evidence="3" id="KW-1185">Reference proteome</keyword>
<protein>
    <recommendedName>
        <fullName evidence="5">Type II toxin-antitoxin system PemK/MazF family toxin</fullName>
    </recommendedName>
</protein>
<dbReference type="RefSeq" id="WP_056970084.1">
    <property type="nucleotide sequence ID" value="NZ_AP014808.1"/>
</dbReference>